<feature type="region of interest" description="Disordered" evidence="1">
    <location>
        <begin position="1"/>
        <end position="180"/>
    </location>
</feature>
<dbReference type="AlphaFoldDB" id="A0A9P4J6F8"/>
<feature type="compositionally biased region" description="Polar residues" evidence="1">
    <location>
        <begin position="109"/>
        <end position="129"/>
    </location>
</feature>
<reference evidence="2" key="1">
    <citation type="journal article" date="2020" name="Stud. Mycol.">
        <title>101 Dothideomycetes genomes: a test case for predicting lifestyles and emergence of pathogens.</title>
        <authorList>
            <person name="Haridas S."/>
            <person name="Albert R."/>
            <person name="Binder M."/>
            <person name="Bloem J."/>
            <person name="Labutti K."/>
            <person name="Salamov A."/>
            <person name="Andreopoulos B."/>
            <person name="Baker S."/>
            <person name="Barry K."/>
            <person name="Bills G."/>
            <person name="Bluhm B."/>
            <person name="Cannon C."/>
            <person name="Castanera R."/>
            <person name="Culley D."/>
            <person name="Daum C."/>
            <person name="Ezra D."/>
            <person name="Gonzalez J."/>
            <person name="Henrissat B."/>
            <person name="Kuo A."/>
            <person name="Liang C."/>
            <person name="Lipzen A."/>
            <person name="Lutzoni F."/>
            <person name="Magnuson J."/>
            <person name="Mondo S."/>
            <person name="Nolan M."/>
            <person name="Ohm R."/>
            <person name="Pangilinan J."/>
            <person name="Park H.-J."/>
            <person name="Ramirez L."/>
            <person name="Alfaro M."/>
            <person name="Sun H."/>
            <person name="Tritt A."/>
            <person name="Yoshinaga Y."/>
            <person name="Zwiers L.-H."/>
            <person name="Turgeon B."/>
            <person name="Goodwin S."/>
            <person name="Spatafora J."/>
            <person name="Crous P."/>
            <person name="Grigoriev I."/>
        </authorList>
    </citation>
    <scope>NUCLEOTIDE SEQUENCE</scope>
    <source>
        <strain evidence="2">CBS 260.36</strain>
    </source>
</reference>
<keyword evidence="3" id="KW-1185">Reference proteome</keyword>
<proteinExistence type="predicted"/>
<feature type="region of interest" description="Disordered" evidence="1">
    <location>
        <begin position="340"/>
        <end position="433"/>
    </location>
</feature>
<dbReference type="OrthoDB" id="5398515at2759"/>
<feature type="region of interest" description="Disordered" evidence="1">
    <location>
        <begin position="208"/>
        <end position="245"/>
    </location>
</feature>
<dbReference type="EMBL" id="ML996085">
    <property type="protein sequence ID" value="KAF2153229.1"/>
    <property type="molecule type" value="Genomic_DNA"/>
</dbReference>
<evidence type="ECO:0000256" key="1">
    <source>
        <dbReference type="SAM" id="MobiDB-lite"/>
    </source>
</evidence>
<feature type="compositionally biased region" description="Basic and acidic residues" evidence="1">
    <location>
        <begin position="208"/>
        <end position="217"/>
    </location>
</feature>
<name>A0A9P4J6F8_9PEZI</name>
<evidence type="ECO:0000313" key="3">
    <source>
        <dbReference type="Proteomes" id="UP000799439"/>
    </source>
</evidence>
<feature type="compositionally biased region" description="Polar residues" evidence="1">
    <location>
        <begin position="49"/>
        <end position="70"/>
    </location>
</feature>
<evidence type="ECO:0000313" key="2">
    <source>
        <dbReference type="EMBL" id="KAF2153229.1"/>
    </source>
</evidence>
<feature type="compositionally biased region" description="Polar residues" evidence="1">
    <location>
        <begin position="80"/>
        <end position="89"/>
    </location>
</feature>
<sequence>MASTPPPPSALERRIHTPPTPLHGARYDKWEPYSPPRRSARVEGKRTQRYLSPTATSTAQDNSHPGTVTATPAKKRVLSRQISSQTLSPPSSPEDSHARGKTSDAATKRSAQTNAVTSDASTSHHNISTVEEVIDANDAAHMFPTPRKTPRKQDSASRNSSTRALHFRTQPEDIFPPSRKRRLRTTLDSPQESPSSSTVQIFTDSQDRVPEMQHSDDNPFVGPRKPIRNNGRAKSRRLNQDEAEMDEAVQNDEGLIYVFRGRKTFRRFTDGTSAEVEVEDADLHNMAGQTARIRHMAGPSAHRPITRSTLKPRLLFPSAEHRGATQEADEEALTDIEDEVAHRSARSSAKIVSFESVEPDSPVASRDEPQMTLDETPASTTASKGKAKKPSPFDSWPRQKAGASRSTSGTKRSPTEPAQATSSKRTRSTANTA</sequence>
<gene>
    <name evidence="2" type="ORF">K461DRAFT_267838</name>
</gene>
<accession>A0A9P4J6F8</accession>
<dbReference type="Proteomes" id="UP000799439">
    <property type="component" value="Unassembled WGS sequence"/>
</dbReference>
<feature type="compositionally biased region" description="Polar residues" evidence="1">
    <location>
        <begin position="404"/>
        <end position="433"/>
    </location>
</feature>
<organism evidence="2 3">
    <name type="scientific">Myriangium duriaei CBS 260.36</name>
    <dbReference type="NCBI Taxonomy" id="1168546"/>
    <lineage>
        <taxon>Eukaryota</taxon>
        <taxon>Fungi</taxon>
        <taxon>Dikarya</taxon>
        <taxon>Ascomycota</taxon>
        <taxon>Pezizomycotina</taxon>
        <taxon>Dothideomycetes</taxon>
        <taxon>Dothideomycetidae</taxon>
        <taxon>Myriangiales</taxon>
        <taxon>Myriangiaceae</taxon>
        <taxon>Myriangium</taxon>
    </lineage>
</organism>
<protein>
    <submittedName>
        <fullName evidence="2">Uncharacterized protein</fullName>
    </submittedName>
</protein>
<comment type="caution">
    <text evidence="2">The sequence shown here is derived from an EMBL/GenBank/DDBJ whole genome shotgun (WGS) entry which is preliminary data.</text>
</comment>
<feature type="compositionally biased region" description="Basic residues" evidence="1">
    <location>
        <begin position="225"/>
        <end position="237"/>
    </location>
</feature>